<feature type="region of interest" description="Disordered" evidence="1">
    <location>
        <begin position="504"/>
        <end position="728"/>
    </location>
</feature>
<feature type="compositionally biased region" description="Low complexity" evidence="1">
    <location>
        <begin position="575"/>
        <end position="591"/>
    </location>
</feature>
<dbReference type="Proteomes" id="UP000835052">
    <property type="component" value="Unassembled WGS sequence"/>
</dbReference>
<name>A0A8S1HMW8_9PELO</name>
<evidence type="ECO:0000259" key="2">
    <source>
        <dbReference type="Pfam" id="PF15481"/>
    </source>
</evidence>
<dbReference type="InterPro" id="IPR053123">
    <property type="entry name" value="CPG4-like"/>
</dbReference>
<feature type="compositionally biased region" description="Low complexity" evidence="1">
    <location>
        <begin position="529"/>
        <end position="554"/>
    </location>
</feature>
<feature type="domain" description="Chondroitin proteoglycan 4" evidence="2">
    <location>
        <begin position="115"/>
        <end position="209"/>
    </location>
</feature>
<feature type="compositionally biased region" description="Low complexity" evidence="1">
    <location>
        <begin position="652"/>
        <end position="674"/>
    </location>
</feature>
<sequence length="728" mass="77624">MKSWLPWWPAGAAPLLRSAISIPTQTPPSNETVPSTTTAYLTTDYSVPSKNTSRSITNYTSSTRASTKYPSNTTLDDEDYLSITTPKSPLDKKDKNWDSRPLGMIQTDLSKLPDCQRDCSKDLSDSLGLVLKDMSHVERYQQICSNYNESVHCVDKEKECEKEDRGMFDTFTAGFKYMCVDQSLAFNATIQCINDVAGVVQSECEDQCHTKTFFMNWIMRSTMQNTIQQGVNGIVDAATGGAGAGANGFSPDAFMAMLRGEGPVPKEVPTEQQLENFKQFTGGLCKIGDCILDCIRPKFNTRCEGSAGTLLSEVFVRPLAVGQDKMTLLRPVLGMFVPEQCSYLYSGADLAKHRIDSNMDTELRRMYSEKAEKEIREKAEADSAMSKLVPLGENGVPLNQFETRAASPLDASVKDLESLILELYPPNATDTEPYDFASGDLLDLLGASEANSTKETSGDVFEASADNVTLESSAAEASGISSSSNSSEMLESSAEDVVILESSGESSGLKMWPSPSESSNYSETEEVPVESSGLPLESSSEEVVTLESSGESSGLRLWPLSSEPSNSSETEDVSLETSGEASGLSSTSESSGDVEASGDESGLTLSSSTSSESPGDLENELECSGIRDIPSESSGYASGDVEASGVADDRVSGSSGVSPSSNSSEIRIILLESSGEIEEEASGSMSSSESSGDVEASGEESSGQTEVFGSGIESSGIESSGEGRRIVN</sequence>
<evidence type="ECO:0000256" key="1">
    <source>
        <dbReference type="SAM" id="MobiDB-lite"/>
    </source>
</evidence>
<dbReference type="AlphaFoldDB" id="A0A8S1HMW8"/>
<dbReference type="EMBL" id="CAJGYM010000088">
    <property type="protein sequence ID" value="CAD6197229.1"/>
    <property type="molecule type" value="Genomic_DNA"/>
</dbReference>
<evidence type="ECO:0000313" key="3">
    <source>
        <dbReference type="EMBL" id="CAD6197229.1"/>
    </source>
</evidence>
<feature type="compositionally biased region" description="Low complexity" evidence="1">
    <location>
        <begin position="599"/>
        <end position="614"/>
    </location>
</feature>
<gene>
    <name evidence="3" type="ORF">CAUJ_LOCUS13138</name>
</gene>
<proteinExistence type="predicted"/>
<keyword evidence="4" id="KW-1185">Reference proteome</keyword>
<protein>
    <recommendedName>
        <fullName evidence="2">Chondroitin proteoglycan 4 domain-containing protein</fullName>
    </recommendedName>
</protein>
<evidence type="ECO:0000313" key="4">
    <source>
        <dbReference type="Proteomes" id="UP000835052"/>
    </source>
</evidence>
<reference evidence="3" key="1">
    <citation type="submission" date="2020-10" db="EMBL/GenBank/DDBJ databases">
        <authorList>
            <person name="Kikuchi T."/>
        </authorList>
    </citation>
    <scope>NUCLEOTIDE SEQUENCE</scope>
    <source>
        <strain evidence="3">NKZ352</strain>
    </source>
</reference>
<feature type="region of interest" description="Disordered" evidence="1">
    <location>
        <begin position="47"/>
        <end position="71"/>
    </location>
</feature>
<dbReference type="PANTHER" id="PTHR37442">
    <property type="entry name" value="F18A1.7 PROTEIN-RELATED"/>
    <property type="match status" value="1"/>
</dbReference>
<feature type="compositionally biased region" description="Low complexity" evidence="1">
    <location>
        <begin position="475"/>
        <end position="492"/>
    </location>
</feature>
<feature type="compositionally biased region" description="Low complexity" evidence="1">
    <location>
        <begin position="682"/>
        <end position="720"/>
    </location>
</feature>
<feature type="region of interest" description="Disordered" evidence="1">
    <location>
        <begin position="475"/>
        <end position="494"/>
    </location>
</feature>
<organism evidence="3 4">
    <name type="scientific">Caenorhabditis auriculariae</name>
    <dbReference type="NCBI Taxonomy" id="2777116"/>
    <lineage>
        <taxon>Eukaryota</taxon>
        <taxon>Metazoa</taxon>
        <taxon>Ecdysozoa</taxon>
        <taxon>Nematoda</taxon>
        <taxon>Chromadorea</taxon>
        <taxon>Rhabditida</taxon>
        <taxon>Rhabditina</taxon>
        <taxon>Rhabditomorpha</taxon>
        <taxon>Rhabditoidea</taxon>
        <taxon>Rhabditidae</taxon>
        <taxon>Peloderinae</taxon>
        <taxon>Caenorhabditis</taxon>
    </lineage>
</organism>
<dbReference type="OrthoDB" id="5854862at2759"/>
<comment type="caution">
    <text evidence="3">The sequence shown here is derived from an EMBL/GenBank/DDBJ whole genome shotgun (WGS) entry which is preliminary data.</text>
</comment>
<accession>A0A8S1HMW8</accession>
<dbReference type="PANTHER" id="PTHR37442:SF2">
    <property type="entry name" value="CHONDROITIN PROTEOGLYCAN 4"/>
    <property type="match status" value="1"/>
</dbReference>
<dbReference type="InterPro" id="IPR029153">
    <property type="entry name" value="CPG4"/>
</dbReference>
<dbReference type="Pfam" id="PF15481">
    <property type="entry name" value="CPG4"/>
    <property type="match status" value="1"/>
</dbReference>